<evidence type="ECO:0000256" key="7">
    <source>
        <dbReference type="ARBA" id="ARBA00035545"/>
    </source>
</evidence>
<reference evidence="8" key="1">
    <citation type="journal article" date="2023" name="IScience">
        <title>Live-bearing cockroach genome reveals convergent evolutionary mechanisms linked to viviparity in insects and beyond.</title>
        <authorList>
            <person name="Fouks B."/>
            <person name="Harrison M.C."/>
            <person name="Mikhailova A.A."/>
            <person name="Marchal E."/>
            <person name="English S."/>
            <person name="Carruthers M."/>
            <person name="Jennings E.C."/>
            <person name="Chiamaka E.L."/>
            <person name="Frigard R.A."/>
            <person name="Pippel M."/>
            <person name="Attardo G.M."/>
            <person name="Benoit J.B."/>
            <person name="Bornberg-Bauer E."/>
            <person name="Tobe S.S."/>
        </authorList>
    </citation>
    <scope>NUCLEOTIDE SEQUENCE</scope>
    <source>
        <strain evidence="8">Stay&amp;Tobe</strain>
    </source>
</reference>
<sequence length="181" mass="21368">MASREIINRCIQIFANKQISFLRAEKIMIESTRSSSYYGSKPLGPPEMYTGVEVSKLPEEWKYVERLLPKTKVPIPVPKQEYPSRWVPSRDGAVKMPYFVERTRNHMFPLYVNESHRGRSRTTVVKKVQGNIWLFQEELKKYLEERSGKHMFLRVHEVCQHVYIKGDNGSMVEEWLLEKGF</sequence>
<keyword evidence="4" id="KW-0496">Mitochondrion</keyword>
<dbReference type="PANTHER" id="PTHR13477:SF0">
    <property type="entry name" value="LARGE RIBOSOMAL SUBUNIT PROTEIN ML49"/>
    <property type="match status" value="1"/>
</dbReference>
<evidence type="ECO:0000256" key="5">
    <source>
        <dbReference type="ARBA" id="ARBA00023274"/>
    </source>
</evidence>
<evidence type="ECO:0000256" key="6">
    <source>
        <dbReference type="ARBA" id="ARBA00035191"/>
    </source>
</evidence>
<dbReference type="Pfam" id="PF05046">
    <property type="entry name" value="Img2"/>
    <property type="match status" value="1"/>
</dbReference>
<evidence type="ECO:0000256" key="3">
    <source>
        <dbReference type="ARBA" id="ARBA00022980"/>
    </source>
</evidence>
<dbReference type="Gene3D" id="3.30.780.10">
    <property type="entry name" value="SUI1-like domain"/>
    <property type="match status" value="1"/>
</dbReference>
<gene>
    <name evidence="8" type="ORF">L9F63_012513</name>
</gene>
<dbReference type="GO" id="GO:0005762">
    <property type="term" value="C:mitochondrial large ribosomal subunit"/>
    <property type="evidence" value="ECO:0007669"/>
    <property type="project" value="TreeGrafter"/>
</dbReference>
<dbReference type="GO" id="GO:0006412">
    <property type="term" value="P:translation"/>
    <property type="evidence" value="ECO:0007669"/>
    <property type="project" value="InterPro"/>
</dbReference>
<keyword evidence="3" id="KW-0689">Ribosomal protein</keyword>
<dbReference type="GO" id="GO:0003735">
    <property type="term" value="F:structural constituent of ribosome"/>
    <property type="evidence" value="ECO:0007669"/>
    <property type="project" value="InterPro"/>
</dbReference>
<keyword evidence="9" id="KW-1185">Reference proteome</keyword>
<organism evidence="8 9">
    <name type="scientific">Diploptera punctata</name>
    <name type="common">Pacific beetle cockroach</name>
    <dbReference type="NCBI Taxonomy" id="6984"/>
    <lineage>
        <taxon>Eukaryota</taxon>
        <taxon>Metazoa</taxon>
        <taxon>Ecdysozoa</taxon>
        <taxon>Arthropoda</taxon>
        <taxon>Hexapoda</taxon>
        <taxon>Insecta</taxon>
        <taxon>Pterygota</taxon>
        <taxon>Neoptera</taxon>
        <taxon>Polyneoptera</taxon>
        <taxon>Dictyoptera</taxon>
        <taxon>Blattodea</taxon>
        <taxon>Blaberoidea</taxon>
        <taxon>Blaberidae</taxon>
        <taxon>Diplopterinae</taxon>
        <taxon>Diploptera</taxon>
    </lineage>
</organism>
<comment type="subcellular location">
    <subcellularLocation>
        <location evidence="1">Mitochondrion</location>
    </subcellularLocation>
</comment>
<evidence type="ECO:0000256" key="4">
    <source>
        <dbReference type="ARBA" id="ARBA00023128"/>
    </source>
</evidence>
<dbReference type="PANTHER" id="PTHR13477">
    <property type="entry name" value="MITOCHONDRIAL 39S RIBOSOMAL PROTEIN L49"/>
    <property type="match status" value="1"/>
</dbReference>
<name>A0AAD8ENP0_DIPPU</name>
<comment type="caution">
    <text evidence="8">The sequence shown here is derived from an EMBL/GenBank/DDBJ whole genome shotgun (WGS) entry which is preliminary data.</text>
</comment>
<proteinExistence type="inferred from homology"/>
<dbReference type="Proteomes" id="UP001233999">
    <property type="component" value="Unassembled WGS sequence"/>
</dbReference>
<dbReference type="InterPro" id="IPR007740">
    <property type="entry name" value="Ribosomal_mL49"/>
</dbReference>
<accession>A0AAD8ENP0</accession>
<evidence type="ECO:0000256" key="1">
    <source>
        <dbReference type="ARBA" id="ARBA00004173"/>
    </source>
</evidence>
<protein>
    <recommendedName>
        <fullName evidence="6">Large ribosomal subunit protein mL49</fullName>
    </recommendedName>
    <alternativeName>
        <fullName evidence="7">39S ribosomal protein L49, mitochondrial</fullName>
    </alternativeName>
</protein>
<evidence type="ECO:0000313" key="8">
    <source>
        <dbReference type="EMBL" id="KAJ9596474.1"/>
    </source>
</evidence>
<dbReference type="AlphaFoldDB" id="A0AAD8ENP0"/>
<dbReference type="EMBL" id="JASPKZ010001987">
    <property type="protein sequence ID" value="KAJ9596474.1"/>
    <property type="molecule type" value="Genomic_DNA"/>
</dbReference>
<keyword evidence="5" id="KW-0687">Ribonucleoprotein</keyword>
<reference evidence="8" key="2">
    <citation type="submission" date="2023-05" db="EMBL/GenBank/DDBJ databases">
        <authorList>
            <person name="Fouks B."/>
        </authorList>
    </citation>
    <scope>NUCLEOTIDE SEQUENCE</scope>
    <source>
        <strain evidence="8">Stay&amp;Tobe</strain>
        <tissue evidence="8">Testes</tissue>
    </source>
</reference>
<evidence type="ECO:0000313" key="9">
    <source>
        <dbReference type="Proteomes" id="UP001233999"/>
    </source>
</evidence>
<evidence type="ECO:0000256" key="2">
    <source>
        <dbReference type="ARBA" id="ARBA00005677"/>
    </source>
</evidence>
<dbReference type="FunFam" id="3.30.780.10:FF:000009">
    <property type="entry name" value="39S ribosomal protein L49, mitochondrial"/>
    <property type="match status" value="1"/>
</dbReference>
<comment type="similarity">
    <text evidence="2">Belongs to the mitochondrion-specific ribosomal protein mL49 family.</text>
</comment>